<evidence type="ECO:0000313" key="8">
    <source>
        <dbReference type="EMBL" id="ELU15181.1"/>
    </source>
</evidence>
<evidence type="ECO:0000256" key="5">
    <source>
        <dbReference type="ARBA" id="ARBA00022777"/>
    </source>
</evidence>
<dbReference type="GO" id="GO:0005524">
    <property type="term" value="F:ATP binding"/>
    <property type="evidence" value="ECO:0007669"/>
    <property type="project" value="UniProtKB-KW"/>
</dbReference>
<proteinExistence type="inferred from homology"/>
<dbReference type="Gene3D" id="3.40.50.10330">
    <property type="entry name" value="Probable inorganic polyphosphate/atp-NAD kinase, domain 1"/>
    <property type="match status" value="1"/>
</dbReference>
<dbReference type="InterPro" id="IPR001206">
    <property type="entry name" value="Diacylglycerol_kinase_cat_dom"/>
</dbReference>
<gene>
    <name evidence="8" type="ORF">CAPTEDRAFT_217352</name>
</gene>
<protein>
    <recommendedName>
        <fullName evidence="2">diacylglycerol kinase (ATP)</fullName>
        <ecNumber evidence="2">2.7.1.107</ecNumber>
    </recommendedName>
</protein>
<feature type="domain" description="DAGKc" evidence="7">
    <location>
        <begin position="1"/>
        <end position="104"/>
    </location>
</feature>
<dbReference type="EnsemblMetazoa" id="CapteT217352">
    <property type="protein sequence ID" value="CapteP217352"/>
    <property type="gene ID" value="CapteG217352"/>
</dbReference>
<evidence type="ECO:0000256" key="3">
    <source>
        <dbReference type="ARBA" id="ARBA00022679"/>
    </source>
</evidence>
<keyword evidence="5" id="KW-0418">Kinase</keyword>
<reference evidence="9" key="3">
    <citation type="submission" date="2015-06" db="UniProtKB">
        <authorList>
            <consortium name="EnsemblMetazoa"/>
        </authorList>
    </citation>
    <scope>IDENTIFICATION</scope>
</reference>
<dbReference type="EC" id="2.7.1.107" evidence="2"/>
<accession>R7VFX7</accession>
<evidence type="ECO:0000256" key="6">
    <source>
        <dbReference type="ARBA" id="ARBA00022840"/>
    </source>
</evidence>
<dbReference type="EMBL" id="KB293933">
    <property type="protein sequence ID" value="ELU15181.1"/>
    <property type="molecule type" value="Genomic_DNA"/>
</dbReference>
<name>R7VFX7_CAPTE</name>
<dbReference type="GO" id="GO:0004143">
    <property type="term" value="F:ATP-dependent diacylglycerol kinase activity"/>
    <property type="evidence" value="ECO:0007669"/>
    <property type="project" value="UniProtKB-EC"/>
</dbReference>
<reference evidence="10" key="1">
    <citation type="submission" date="2012-12" db="EMBL/GenBank/DDBJ databases">
        <authorList>
            <person name="Hellsten U."/>
            <person name="Grimwood J."/>
            <person name="Chapman J.A."/>
            <person name="Shapiro H."/>
            <person name="Aerts A."/>
            <person name="Otillar R.P."/>
            <person name="Terry A.Y."/>
            <person name="Boore J.L."/>
            <person name="Simakov O."/>
            <person name="Marletaz F."/>
            <person name="Cho S.-J."/>
            <person name="Edsinger-Gonzales E."/>
            <person name="Havlak P."/>
            <person name="Kuo D.-H."/>
            <person name="Larsson T."/>
            <person name="Lv J."/>
            <person name="Arendt D."/>
            <person name="Savage R."/>
            <person name="Osoegawa K."/>
            <person name="de Jong P."/>
            <person name="Lindberg D.R."/>
            <person name="Seaver E.C."/>
            <person name="Weisblat D.A."/>
            <person name="Putnam N.H."/>
            <person name="Grigoriev I.V."/>
            <person name="Rokhsar D.S."/>
        </authorList>
    </citation>
    <scope>NUCLEOTIDE SEQUENCE</scope>
    <source>
        <strain evidence="10">I ESC-2004</strain>
    </source>
</reference>
<dbReference type="InterPro" id="IPR000756">
    <property type="entry name" value="Diacylglycerol_kin_accessory"/>
</dbReference>
<sequence>VIDLSEISPECGLEWCHLLPLVTCRILVAGGDGTVGWVLQAIDNLRLKPSPEVCILPLGTGNDLARVLNWGDGYTGDIDVQDILHGMRHADAVKLDRWRVEVTRAKHFGIRMPRKTLMMNNYASIGVDALVTLNFHRHRESRPILFGSRLINKNVYLSKVVLFTPKWDRLVPLMVFLVELAGQLLFYSSSDSIFSRIYKNEENIKIIIFQRDIMNL</sequence>
<dbReference type="PANTHER" id="PTHR11255:SF118">
    <property type="entry name" value="DIACYLGLYCEROL KINASE EPSILON"/>
    <property type="match status" value="1"/>
</dbReference>
<dbReference type="GO" id="GO:0016020">
    <property type="term" value="C:membrane"/>
    <property type="evidence" value="ECO:0007669"/>
    <property type="project" value="TreeGrafter"/>
</dbReference>
<dbReference type="HOGENOM" id="CLU_1280501_0_0_1"/>
<dbReference type="OrthoDB" id="242257at2759"/>
<keyword evidence="6" id="KW-0067">ATP-binding</keyword>
<dbReference type="PANTHER" id="PTHR11255">
    <property type="entry name" value="DIACYLGLYCEROL KINASE"/>
    <property type="match status" value="1"/>
</dbReference>
<keyword evidence="4" id="KW-0547">Nucleotide-binding</keyword>
<keyword evidence="3" id="KW-0808">Transferase</keyword>
<organism evidence="8">
    <name type="scientific">Capitella teleta</name>
    <name type="common">Polychaete worm</name>
    <dbReference type="NCBI Taxonomy" id="283909"/>
    <lineage>
        <taxon>Eukaryota</taxon>
        <taxon>Metazoa</taxon>
        <taxon>Spiralia</taxon>
        <taxon>Lophotrochozoa</taxon>
        <taxon>Annelida</taxon>
        <taxon>Polychaeta</taxon>
        <taxon>Sedentaria</taxon>
        <taxon>Scolecida</taxon>
        <taxon>Capitellidae</taxon>
        <taxon>Capitella</taxon>
    </lineage>
</organism>
<dbReference type="EMBL" id="AMQN01037983">
    <property type="status" value="NOT_ANNOTATED_CDS"/>
    <property type="molecule type" value="Genomic_DNA"/>
</dbReference>
<dbReference type="Proteomes" id="UP000014760">
    <property type="component" value="Unassembled WGS sequence"/>
</dbReference>
<feature type="non-terminal residue" evidence="8">
    <location>
        <position position="1"/>
    </location>
</feature>
<dbReference type="InterPro" id="IPR037607">
    <property type="entry name" value="DGK"/>
</dbReference>
<dbReference type="InterPro" id="IPR016064">
    <property type="entry name" value="NAD/diacylglycerol_kinase_sf"/>
</dbReference>
<dbReference type="AlphaFoldDB" id="R7VFX7"/>
<dbReference type="STRING" id="283909.R7VFX7"/>
<keyword evidence="10" id="KW-1185">Reference proteome</keyword>
<dbReference type="SMART" id="SM00046">
    <property type="entry name" value="DAGKc"/>
    <property type="match status" value="1"/>
</dbReference>
<dbReference type="Pfam" id="PF00781">
    <property type="entry name" value="DAGK_cat"/>
    <property type="match status" value="1"/>
</dbReference>
<dbReference type="OMA" id="IIVRKFM"/>
<dbReference type="SUPFAM" id="SSF111331">
    <property type="entry name" value="NAD kinase/diacylglycerol kinase-like"/>
    <property type="match status" value="1"/>
</dbReference>
<evidence type="ECO:0000313" key="9">
    <source>
        <dbReference type="EnsemblMetazoa" id="CapteP217352"/>
    </source>
</evidence>
<dbReference type="PROSITE" id="PS50146">
    <property type="entry name" value="DAGK"/>
    <property type="match status" value="1"/>
</dbReference>
<comment type="similarity">
    <text evidence="1">Belongs to the eukaryotic diacylglycerol kinase family.</text>
</comment>
<dbReference type="Pfam" id="PF00609">
    <property type="entry name" value="DAGK_acc"/>
    <property type="match status" value="1"/>
</dbReference>
<evidence type="ECO:0000256" key="2">
    <source>
        <dbReference type="ARBA" id="ARBA00012133"/>
    </source>
</evidence>
<evidence type="ECO:0000256" key="1">
    <source>
        <dbReference type="ARBA" id="ARBA00009280"/>
    </source>
</evidence>
<dbReference type="GO" id="GO:0007200">
    <property type="term" value="P:phospholipase C-activating G protein-coupled receptor signaling pathway"/>
    <property type="evidence" value="ECO:0007669"/>
    <property type="project" value="InterPro"/>
</dbReference>
<evidence type="ECO:0000259" key="7">
    <source>
        <dbReference type="PROSITE" id="PS50146"/>
    </source>
</evidence>
<evidence type="ECO:0000256" key="4">
    <source>
        <dbReference type="ARBA" id="ARBA00022741"/>
    </source>
</evidence>
<reference evidence="8 10" key="2">
    <citation type="journal article" date="2013" name="Nature">
        <title>Insights into bilaterian evolution from three spiralian genomes.</title>
        <authorList>
            <person name="Simakov O."/>
            <person name="Marletaz F."/>
            <person name="Cho S.J."/>
            <person name="Edsinger-Gonzales E."/>
            <person name="Havlak P."/>
            <person name="Hellsten U."/>
            <person name="Kuo D.H."/>
            <person name="Larsson T."/>
            <person name="Lv J."/>
            <person name="Arendt D."/>
            <person name="Savage R."/>
            <person name="Osoegawa K."/>
            <person name="de Jong P."/>
            <person name="Grimwood J."/>
            <person name="Chapman J.A."/>
            <person name="Shapiro H."/>
            <person name="Aerts A."/>
            <person name="Otillar R.P."/>
            <person name="Terry A.Y."/>
            <person name="Boore J.L."/>
            <person name="Grigoriev I.V."/>
            <person name="Lindberg D.R."/>
            <person name="Seaver E.C."/>
            <person name="Weisblat D.A."/>
            <person name="Putnam N.H."/>
            <person name="Rokhsar D.S."/>
        </authorList>
    </citation>
    <scope>NUCLEOTIDE SEQUENCE</scope>
    <source>
        <strain evidence="8 10">I ESC-2004</strain>
    </source>
</reference>
<evidence type="ECO:0000313" key="10">
    <source>
        <dbReference type="Proteomes" id="UP000014760"/>
    </source>
</evidence>
<dbReference type="InterPro" id="IPR017438">
    <property type="entry name" value="ATP-NAD_kinase_N"/>
</dbReference>